<feature type="compositionally biased region" description="Polar residues" evidence="1">
    <location>
        <begin position="659"/>
        <end position="680"/>
    </location>
</feature>
<name>A0ABR2W462_9FUNG</name>
<feature type="compositionally biased region" description="Polar residues" evidence="1">
    <location>
        <begin position="290"/>
        <end position="336"/>
    </location>
</feature>
<accession>A0ABR2W462</accession>
<feature type="domain" description="Homologous recombination OB-fold protein OB-fold" evidence="2">
    <location>
        <begin position="439"/>
        <end position="521"/>
    </location>
</feature>
<dbReference type="PANTHER" id="PTHR14523">
    <property type="entry name" value="UNCHARACTERIZED PROTEIN C17ORF53 HOMOLOG"/>
    <property type="match status" value="1"/>
</dbReference>
<evidence type="ECO:0000313" key="4">
    <source>
        <dbReference type="Proteomes" id="UP001479436"/>
    </source>
</evidence>
<feature type="compositionally biased region" description="Polar residues" evidence="1">
    <location>
        <begin position="529"/>
        <end position="542"/>
    </location>
</feature>
<feature type="region of interest" description="Disordered" evidence="1">
    <location>
        <begin position="119"/>
        <end position="345"/>
    </location>
</feature>
<organism evidence="3 4">
    <name type="scientific">Basidiobolus ranarum</name>
    <dbReference type="NCBI Taxonomy" id="34480"/>
    <lineage>
        <taxon>Eukaryota</taxon>
        <taxon>Fungi</taxon>
        <taxon>Fungi incertae sedis</taxon>
        <taxon>Zoopagomycota</taxon>
        <taxon>Entomophthoromycotina</taxon>
        <taxon>Basidiobolomycetes</taxon>
        <taxon>Basidiobolales</taxon>
        <taxon>Basidiobolaceae</taxon>
        <taxon>Basidiobolus</taxon>
    </lineage>
</organism>
<evidence type="ECO:0000256" key="1">
    <source>
        <dbReference type="SAM" id="MobiDB-lite"/>
    </source>
</evidence>
<feature type="region of interest" description="Disordered" evidence="1">
    <location>
        <begin position="610"/>
        <end position="680"/>
    </location>
</feature>
<dbReference type="PANTHER" id="PTHR14523:SF1">
    <property type="entry name" value="HOMOLOGOUS RECOMBINATION OB-FOLD PROTEIN"/>
    <property type="match status" value="1"/>
</dbReference>
<feature type="compositionally biased region" description="Polar residues" evidence="1">
    <location>
        <begin position="165"/>
        <end position="187"/>
    </location>
</feature>
<feature type="compositionally biased region" description="Polar residues" evidence="1">
    <location>
        <begin position="569"/>
        <end position="582"/>
    </location>
</feature>
<evidence type="ECO:0000313" key="3">
    <source>
        <dbReference type="EMBL" id="KAK9719108.1"/>
    </source>
</evidence>
<feature type="compositionally biased region" description="Polar residues" evidence="1">
    <location>
        <begin position="202"/>
        <end position="219"/>
    </location>
</feature>
<feature type="compositionally biased region" description="Polar residues" evidence="1">
    <location>
        <begin position="634"/>
        <end position="651"/>
    </location>
</feature>
<dbReference type="EMBL" id="JASJQH010007061">
    <property type="protein sequence ID" value="KAK9719108.1"/>
    <property type="molecule type" value="Genomic_DNA"/>
</dbReference>
<feature type="compositionally biased region" description="Polar residues" evidence="1">
    <location>
        <begin position="372"/>
        <end position="386"/>
    </location>
</feature>
<dbReference type="Proteomes" id="UP001479436">
    <property type="component" value="Unassembled WGS sequence"/>
</dbReference>
<comment type="caution">
    <text evidence="3">The sequence shown here is derived from an EMBL/GenBank/DDBJ whole genome shotgun (WGS) entry which is preliminary data.</text>
</comment>
<feature type="region of interest" description="Disordered" evidence="1">
    <location>
        <begin position="528"/>
        <end position="551"/>
    </location>
</feature>
<keyword evidence="4" id="KW-1185">Reference proteome</keyword>
<feature type="region of interest" description="Disordered" evidence="1">
    <location>
        <begin position="360"/>
        <end position="388"/>
    </location>
</feature>
<feature type="region of interest" description="Disordered" evidence="1">
    <location>
        <begin position="569"/>
        <end position="595"/>
    </location>
</feature>
<reference evidence="3 4" key="1">
    <citation type="submission" date="2023-04" db="EMBL/GenBank/DDBJ databases">
        <title>Genome of Basidiobolus ranarum AG-B5.</title>
        <authorList>
            <person name="Stajich J.E."/>
            <person name="Carter-House D."/>
            <person name="Gryganskyi A."/>
        </authorList>
    </citation>
    <scope>NUCLEOTIDE SEQUENCE [LARGE SCALE GENOMIC DNA]</scope>
    <source>
        <strain evidence="3 4">AG-B5</strain>
    </source>
</reference>
<feature type="region of interest" description="Disordered" evidence="1">
    <location>
        <begin position="88"/>
        <end position="107"/>
    </location>
</feature>
<dbReference type="Pfam" id="PF15072">
    <property type="entry name" value="HROB"/>
    <property type="match status" value="1"/>
</dbReference>
<proteinExistence type="predicted"/>
<feature type="compositionally biased region" description="Basic and acidic residues" evidence="1">
    <location>
        <begin position="268"/>
        <end position="277"/>
    </location>
</feature>
<feature type="compositionally biased region" description="Polar residues" evidence="1">
    <location>
        <begin position="32"/>
        <end position="46"/>
    </location>
</feature>
<gene>
    <name evidence="3" type="ORF">K7432_005005</name>
</gene>
<dbReference type="InterPro" id="IPR028045">
    <property type="entry name" value="HROB"/>
</dbReference>
<protein>
    <recommendedName>
        <fullName evidence="2">Homologous recombination OB-fold protein OB-fold domain-containing protein</fullName>
    </recommendedName>
</protein>
<sequence length="707" mass="77587">MFKNLQAALSKLREGQHVTPPPTLGTGEKVNNKPSSGSVTKPNQPFQDDFEVMEADQDLLDLLDEIEEQQSQQSQIKVPEDVLEIEKVSTPMRSTSSPKFLRTGTGYSSKSKVQMVTNNSEANIAPVTESPLPVTKNGPNNDKPSNHIKNNKPMVDTSDERIISASPQLHTSNHAQTPTLSGSQTLQKFLYKKPKNNHSDPSKNPLNSICSTSTKNSEGSPKPSAPLKPHRDLAESVPVQKQANDKLIAQSFNNHRSKDSSRLVSEPSSKHGQEHVDPQTPSKPKGSFLASLNVSRLQTPTNQTLSKSFSEPRQNIRNDTATLTSHTNRKNSSTGKIKSRIRRLPGPAGDMLAMGSFDPKTKPIHQDAPGSNILSSPKTPSRNGVPSFQEDDFVSGAWSKMLLTLNLPKYTPSTVPFVKNASPFLSYNIQYILDHGFQKKIPYVILMIKETRSNEINVGVTFVDPTGEISGTIHRKVVEMYPDDISTGTVLVLQQVSVFSPSLHSHYLNVTPQNILHLFPSTREEVLSPSATQSSCQPNDPSYSPLREKSKSDFSDSLFHQTESFSVDDQQSLISSSTQAKSISDPRLSPSNGDIPLFLKRKSSELIEASNMLDEPKLPGPKKQLFTDRLFSKNLPSSPDKSLPNPMSGTSAGRPLPKDSNSSSNAEQSPPAFASQSLFSSTQPVIEEDLDCLLDGIEESFFEDDLI</sequence>
<feature type="region of interest" description="Disordered" evidence="1">
    <location>
        <begin position="1"/>
        <end position="46"/>
    </location>
</feature>
<evidence type="ECO:0000259" key="2">
    <source>
        <dbReference type="Pfam" id="PF15072"/>
    </source>
</evidence>
<dbReference type="InterPro" id="IPR058570">
    <property type="entry name" value="HROB_OB"/>
</dbReference>